<organism evidence="2 3">
    <name type="scientific">Geoglobus ahangari</name>
    <dbReference type="NCBI Taxonomy" id="113653"/>
    <lineage>
        <taxon>Archaea</taxon>
        <taxon>Methanobacteriati</taxon>
        <taxon>Methanobacteriota</taxon>
        <taxon>Archaeoglobi</taxon>
        <taxon>Archaeoglobales</taxon>
        <taxon>Archaeoglobaceae</taxon>
        <taxon>Geoglobus</taxon>
    </lineage>
</organism>
<dbReference type="GO" id="GO:0006813">
    <property type="term" value="P:potassium ion transport"/>
    <property type="evidence" value="ECO:0007669"/>
    <property type="project" value="InterPro"/>
</dbReference>
<dbReference type="Gene3D" id="1.20.58.220">
    <property type="entry name" value="Phosphate transport system protein phou homolog 2, domain 2"/>
    <property type="match status" value="2"/>
</dbReference>
<dbReference type="Proteomes" id="UP000034723">
    <property type="component" value="Chromosome"/>
</dbReference>
<dbReference type="STRING" id="113653.GAH_00746"/>
<evidence type="ECO:0000313" key="3">
    <source>
        <dbReference type="Proteomes" id="UP000034723"/>
    </source>
</evidence>
<dbReference type="Pfam" id="PF01895">
    <property type="entry name" value="PhoU"/>
    <property type="match status" value="2"/>
</dbReference>
<name>A0A0F7IIN1_9EURY</name>
<dbReference type="SUPFAM" id="SSF116726">
    <property type="entry name" value="TrkA C-terminal domain-like"/>
    <property type="match status" value="2"/>
</dbReference>
<keyword evidence="3" id="KW-1185">Reference proteome</keyword>
<dbReference type="SUPFAM" id="SSF109755">
    <property type="entry name" value="PhoU-like"/>
    <property type="match status" value="2"/>
</dbReference>
<dbReference type="KEGG" id="gah:GAH_00746"/>
<dbReference type="Pfam" id="PF02080">
    <property type="entry name" value="TrkA_C"/>
    <property type="match status" value="2"/>
</dbReference>
<dbReference type="Gene3D" id="3.30.70.1450">
    <property type="entry name" value="Regulator of K+ conductance, C-terminal domain"/>
    <property type="match status" value="2"/>
</dbReference>
<dbReference type="GO" id="GO:0008324">
    <property type="term" value="F:monoatomic cation transmembrane transporter activity"/>
    <property type="evidence" value="ECO:0007669"/>
    <property type="project" value="InterPro"/>
</dbReference>
<dbReference type="InterPro" id="IPR050144">
    <property type="entry name" value="AAE_transporter"/>
</dbReference>
<dbReference type="InterPro" id="IPR036721">
    <property type="entry name" value="RCK_C_sf"/>
</dbReference>
<dbReference type="PANTHER" id="PTHR30445">
    <property type="entry name" value="K(+)_H(+) ANTIPORTER SUBUNIT KHTT"/>
    <property type="match status" value="1"/>
</dbReference>
<sequence length="398" mass="44916">MDEMPRTVKDLLVEIKDTTELMVDLAYSAILFDNEDIAEEVLDLEEKTEELIRQLRVVSILAGRRVEEAEMVSSILQIASAAQKIGEAAGDIATLVLRGFKLPREMVNEILLESEVTLVRAEVAEDSEIVGKTLGEVRLHTRTGMRVIAIKRGFDWIFDPDRDTKILRNDVLFARGDITGVQEFFRIVSNKEVKMESTEIKDKKLEKSVDILIEIKDLSELSVDLGYSSIIYYNEDIAQEVYYLEEKIDNLKIELVKWVLQAGKNVSDDESYKVLMSLIDIAYSSEIIADAAKEMAGIVIKKLEIHPVFRSAMMESDEILTVIEVSEMCELDGKTLGEARVETNTGMHVIAIKRGNRWITKPKATTRVQAGDLLFAKGTREGEKLLRKMCTIARKPLA</sequence>
<dbReference type="AlphaFoldDB" id="A0A0F7IIN1"/>
<dbReference type="GeneID" id="24803328"/>
<dbReference type="InterPro" id="IPR006037">
    <property type="entry name" value="RCK_C"/>
</dbReference>
<dbReference type="PATRIC" id="fig|113653.22.peg.746"/>
<dbReference type="PROSITE" id="PS51202">
    <property type="entry name" value="RCK_C"/>
    <property type="match status" value="2"/>
</dbReference>
<accession>A0A0F7IIN1</accession>
<dbReference type="PANTHER" id="PTHR30445:SF8">
    <property type="entry name" value="K(+)_H(+) ANTIPORTER SUBUNIT KHTT"/>
    <property type="match status" value="1"/>
</dbReference>
<gene>
    <name evidence="2" type="ORF">GAH_00746</name>
</gene>
<dbReference type="InterPro" id="IPR038078">
    <property type="entry name" value="PhoU-like_sf"/>
</dbReference>
<evidence type="ECO:0000259" key="1">
    <source>
        <dbReference type="PROSITE" id="PS51202"/>
    </source>
</evidence>
<dbReference type="EMBL" id="CP011267">
    <property type="protein sequence ID" value="AKG91919.1"/>
    <property type="molecule type" value="Genomic_DNA"/>
</dbReference>
<dbReference type="InterPro" id="IPR026022">
    <property type="entry name" value="PhoU_dom"/>
</dbReference>
<proteinExistence type="predicted"/>
<feature type="domain" description="RCK C-terminal" evidence="1">
    <location>
        <begin position="306"/>
        <end position="392"/>
    </location>
</feature>
<reference evidence="2 3" key="1">
    <citation type="submission" date="2015-04" db="EMBL/GenBank/DDBJ databases">
        <title>The complete genome sequence of the hyperthermophilic, obligate iron-reducing archaeon Geoglobus ahangari strain 234T.</title>
        <authorList>
            <person name="Manzella M.P."/>
            <person name="Holmes D.E."/>
            <person name="Rocheleau J.M."/>
            <person name="Chung A."/>
            <person name="Reguera G."/>
            <person name="Kashefi K."/>
        </authorList>
    </citation>
    <scope>NUCLEOTIDE SEQUENCE [LARGE SCALE GENOMIC DNA]</scope>
    <source>
        <strain evidence="2 3">234</strain>
    </source>
</reference>
<evidence type="ECO:0000313" key="2">
    <source>
        <dbReference type="EMBL" id="AKG91919.1"/>
    </source>
</evidence>
<dbReference type="RefSeq" id="WP_048094764.1">
    <property type="nucleotide sequence ID" value="NZ_CP011267.1"/>
</dbReference>
<protein>
    <submittedName>
        <fullName evidence="2">TrkA-C domain protein</fullName>
    </submittedName>
</protein>
<dbReference type="HOGENOM" id="CLU_057266_0_0_2"/>
<dbReference type="InParanoid" id="A0A0F7IIN1"/>
<feature type="domain" description="RCK C-terminal" evidence="1">
    <location>
        <begin position="104"/>
        <end position="190"/>
    </location>
</feature>